<evidence type="ECO:0000256" key="2">
    <source>
        <dbReference type="ARBA" id="ARBA00004141"/>
    </source>
</evidence>
<comment type="function">
    <text evidence="10">Core subunit of the mitochondrial membrane respiratory chain NADH dehydrogenase (Complex I) which catalyzes electron transfer from NADH through the respiratory chain, using ubiquinone as an electron acceptor. Essential for the catalytic activity and assembly of complex I.</text>
</comment>
<feature type="domain" description="NADH-Ubiquinone oxidoreductase (complex I) chain 5 N-terminal" evidence="12">
    <location>
        <begin position="36"/>
        <end position="84"/>
    </location>
</feature>
<evidence type="ECO:0000256" key="9">
    <source>
        <dbReference type="ARBA" id="ARBA00049551"/>
    </source>
</evidence>
<gene>
    <name evidence="13" type="primary">ND5</name>
</gene>
<evidence type="ECO:0000256" key="6">
    <source>
        <dbReference type="ARBA" id="ARBA00022982"/>
    </source>
</evidence>
<dbReference type="InterPro" id="IPR003945">
    <property type="entry name" value="NU5C-like"/>
</dbReference>
<feature type="transmembrane region" description="Helical" evidence="10">
    <location>
        <begin position="411"/>
        <end position="431"/>
    </location>
</feature>
<dbReference type="GO" id="GO:0008137">
    <property type="term" value="F:NADH dehydrogenase (ubiquinone) activity"/>
    <property type="evidence" value="ECO:0007669"/>
    <property type="project" value="UniProtKB-EC"/>
</dbReference>
<feature type="transmembrane region" description="Helical" evidence="10">
    <location>
        <begin position="259"/>
        <end position="281"/>
    </location>
</feature>
<comment type="subcellular location">
    <subcellularLocation>
        <location evidence="2">Membrane</location>
        <topology evidence="2">Multi-pass membrane protein</topology>
    </subcellularLocation>
</comment>
<dbReference type="GO" id="GO:0042773">
    <property type="term" value="P:ATP synthesis coupled electron transport"/>
    <property type="evidence" value="ECO:0007669"/>
    <property type="project" value="InterPro"/>
</dbReference>
<geneLocation type="mitochondrion" evidence="13"/>
<dbReference type="EC" id="7.1.1.2" evidence="3 10"/>
<keyword evidence="5 10" id="KW-0812">Transmembrane</keyword>
<sequence>MFIYMIIMFSMSIFMMNLMFLFYLNSSLMIMEWLIFNIYSVKFSFLMYFDYLSLMFMSLVLLISSMIMMYSIEYMKYEKNLDRFNFLLMLFVFSMIMMVISPSILTILLGWDGLGLISYCLIIYYQNYNSFNSGMLTILCNRIGDIGLLMLICLSVMYGSFNLMIYYMNYLMMFMLMISCFTKSAQMPFCSWLPAAMTAPTPISSLVHSSTLVTAGVYLLIRYNEMLMINNMNYFILIISSLTMMMSGLIANFEFDFKKIIALSTLSQLGLMFSILSLGLYELTFFHLFIHALFKSMMFMCVGSFIHLMNNNQDIRKYSNMIIVSPYLSMLMLMSIFCLCGFPFLAGFYSKDLIMEMIFMSKISIISLFFLIMATIFTVSYSFRMMIYILMLECKFMMINLFESKYLNMSMLMLMIILFFVGNIWLNMIFVDYVVILNFFMKILIINLIMLGMILGFVFFNFNIKYLSLNYFFSSMFYLNYFYKTSYFYPLKYIFMYELIMEKGWMENFMGLFMYKYMYNYYYYMNNNFIVYMKLNMIIMIIVLLIFI</sequence>
<dbReference type="PANTHER" id="PTHR42829:SF2">
    <property type="entry name" value="NADH-UBIQUINONE OXIDOREDUCTASE CHAIN 5"/>
    <property type="match status" value="1"/>
</dbReference>
<evidence type="ECO:0000313" key="13">
    <source>
        <dbReference type="EMBL" id="AKS40062.1"/>
    </source>
</evidence>
<dbReference type="GO" id="GO:0003954">
    <property type="term" value="F:NADH dehydrogenase activity"/>
    <property type="evidence" value="ECO:0007669"/>
    <property type="project" value="TreeGrafter"/>
</dbReference>
<feature type="transmembrane region" description="Helical" evidence="10">
    <location>
        <begin position="466"/>
        <end position="483"/>
    </location>
</feature>
<feature type="transmembrane region" description="Helical" evidence="10">
    <location>
        <begin position="84"/>
        <end position="101"/>
    </location>
</feature>
<dbReference type="InterPro" id="IPR001750">
    <property type="entry name" value="ND/Mrp_TM"/>
</dbReference>
<evidence type="ECO:0000256" key="10">
    <source>
        <dbReference type="RuleBase" id="RU003404"/>
    </source>
</evidence>
<dbReference type="GeneID" id="27923910"/>
<feature type="transmembrane region" description="Helical" evidence="10">
    <location>
        <begin position="51"/>
        <end position="72"/>
    </location>
</feature>
<dbReference type="Pfam" id="PF00662">
    <property type="entry name" value="Proton_antipo_N"/>
    <property type="match status" value="1"/>
</dbReference>
<feature type="transmembrane region" description="Helical" evidence="10">
    <location>
        <begin position="443"/>
        <end position="460"/>
    </location>
</feature>
<dbReference type="PANTHER" id="PTHR42829">
    <property type="entry name" value="NADH-UBIQUINONE OXIDOREDUCTASE CHAIN 5"/>
    <property type="match status" value="1"/>
</dbReference>
<accession>A0A172CN99</accession>
<keyword evidence="10 13" id="KW-0496">Mitochondrion</keyword>
<keyword evidence="8 10" id="KW-0472">Membrane</keyword>
<keyword evidence="6" id="KW-0249">Electron transport</keyword>
<dbReference type="Pfam" id="PF00361">
    <property type="entry name" value="Proton_antipo_M"/>
    <property type="match status" value="1"/>
</dbReference>
<feature type="transmembrane region" description="Helical" evidence="10">
    <location>
        <begin position="203"/>
        <end position="221"/>
    </location>
</feature>
<reference evidence="13" key="1">
    <citation type="journal article" date="2015" name="Biol. J. Linn. Soc. Lond.">
        <title>The complete mitochondrial genome of the endemic and highly specialized South African bee species Rediviva intermixta (Hymenoptera: Melittidae), with a comparison with other bee mitogenomes.</title>
        <authorList>
            <person name="Kahnt B."/>
            <person name="Gerth M."/>
            <person name="Paxton R.J."/>
            <person name="Bleidorn C."/>
            <person name="Husemann M."/>
        </authorList>
    </citation>
    <scope>NUCLEOTIDE SEQUENCE</scope>
</reference>
<feature type="transmembrane region" description="Helical" evidence="10">
    <location>
        <begin position="146"/>
        <end position="167"/>
    </location>
</feature>
<evidence type="ECO:0000256" key="4">
    <source>
        <dbReference type="ARBA" id="ARBA00021096"/>
    </source>
</evidence>
<name>A0A172CN99_9HYME</name>
<keyword evidence="10" id="KW-0830">Ubiquinone</keyword>
<evidence type="ECO:0000259" key="12">
    <source>
        <dbReference type="Pfam" id="PF00662"/>
    </source>
</evidence>
<proteinExistence type="inferred from homology"/>
<dbReference type="RefSeq" id="YP_009256119.1">
    <property type="nucleotide sequence ID" value="NC_030284.1"/>
</dbReference>
<feature type="transmembrane region" description="Helical" evidence="10">
    <location>
        <begin position="327"/>
        <end position="348"/>
    </location>
</feature>
<evidence type="ECO:0000256" key="3">
    <source>
        <dbReference type="ARBA" id="ARBA00012944"/>
    </source>
</evidence>
<feature type="transmembrane region" description="Helical" evidence="10">
    <location>
        <begin position="107"/>
        <end position="125"/>
    </location>
</feature>
<evidence type="ECO:0000256" key="8">
    <source>
        <dbReference type="ARBA" id="ARBA00023136"/>
    </source>
</evidence>
<keyword evidence="7 10" id="KW-1133">Transmembrane helix</keyword>
<comment type="similarity">
    <text evidence="10">Belongs to the complex I subunit 5 family.</text>
</comment>
<feature type="transmembrane region" description="Helical" evidence="10">
    <location>
        <begin position="20"/>
        <end position="39"/>
    </location>
</feature>
<feature type="transmembrane region" description="Helical" evidence="10">
    <location>
        <begin position="529"/>
        <end position="547"/>
    </location>
</feature>
<feature type="transmembrane region" description="Helical" evidence="10">
    <location>
        <begin position="368"/>
        <end position="391"/>
    </location>
</feature>
<dbReference type="CTD" id="4540"/>
<comment type="catalytic activity">
    <reaction evidence="9 10">
        <text>a ubiquinone + NADH + 5 H(+)(in) = a ubiquinol + NAD(+) + 4 H(+)(out)</text>
        <dbReference type="Rhea" id="RHEA:29091"/>
        <dbReference type="Rhea" id="RHEA-COMP:9565"/>
        <dbReference type="Rhea" id="RHEA-COMP:9566"/>
        <dbReference type="ChEBI" id="CHEBI:15378"/>
        <dbReference type="ChEBI" id="CHEBI:16389"/>
        <dbReference type="ChEBI" id="CHEBI:17976"/>
        <dbReference type="ChEBI" id="CHEBI:57540"/>
        <dbReference type="ChEBI" id="CHEBI:57945"/>
        <dbReference type="EC" id="7.1.1.2"/>
    </reaction>
</comment>
<dbReference type="AlphaFoldDB" id="A0A172CN99"/>
<evidence type="ECO:0000256" key="1">
    <source>
        <dbReference type="ARBA" id="ARBA00003257"/>
    </source>
</evidence>
<keyword evidence="10" id="KW-0813">Transport</keyword>
<dbReference type="InterPro" id="IPR001516">
    <property type="entry name" value="Proton_antipo_N"/>
</dbReference>
<dbReference type="EMBL" id="KR864834">
    <property type="protein sequence ID" value="AKS40062.1"/>
    <property type="molecule type" value="Genomic_DNA"/>
</dbReference>
<feature type="domain" description="NADH:quinone oxidoreductase/Mrp antiporter transmembrane" evidence="11">
    <location>
        <begin position="101"/>
        <end position="374"/>
    </location>
</feature>
<dbReference type="GO" id="GO:0015990">
    <property type="term" value="P:electron transport coupled proton transport"/>
    <property type="evidence" value="ECO:0007669"/>
    <property type="project" value="TreeGrafter"/>
</dbReference>
<protein>
    <recommendedName>
        <fullName evidence="4 10">NADH-ubiquinone oxidoreductase chain 5</fullName>
        <ecNumber evidence="3 10">7.1.1.2</ecNumber>
    </recommendedName>
</protein>
<dbReference type="PRINTS" id="PR01434">
    <property type="entry name" value="NADHDHGNASE5"/>
</dbReference>
<evidence type="ECO:0000256" key="7">
    <source>
        <dbReference type="ARBA" id="ARBA00022989"/>
    </source>
</evidence>
<feature type="transmembrane region" description="Helical" evidence="10">
    <location>
        <begin position="233"/>
        <end position="253"/>
    </location>
</feature>
<keyword evidence="10" id="KW-0520">NAD</keyword>
<evidence type="ECO:0000259" key="11">
    <source>
        <dbReference type="Pfam" id="PF00361"/>
    </source>
</evidence>
<comment type="function">
    <text evidence="1">Core subunit of the mitochondrial membrane respiratory chain NADH dehydrogenase (Complex I) that is believed to belong to the minimal assembly required for catalysis. Complex I functions in the transfer of electrons from NADH to the respiratory chain. The immediate electron acceptor for the enzyme is believed to be ubiquinone.</text>
</comment>
<organism evidence="13">
    <name type="scientific">Rediviva intermixta</name>
    <dbReference type="NCBI Taxonomy" id="1688786"/>
    <lineage>
        <taxon>Eukaryota</taxon>
        <taxon>Metazoa</taxon>
        <taxon>Ecdysozoa</taxon>
        <taxon>Arthropoda</taxon>
        <taxon>Hexapoda</taxon>
        <taxon>Insecta</taxon>
        <taxon>Pterygota</taxon>
        <taxon>Neoptera</taxon>
        <taxon>Endopterygota</taxon>
        <taxon>Hymenoptera</taxon>
        <taxon>Apocrita</taxon>
        <taxon>Aculeata</taxon>
        <taxon>Apoidea</taxon>
        <taxon>Anthophila</taxon>
        <taxon>Melittinae</taxon>
        <taxon>Rediviva</taxon>
    </lineage>
</organism>
<dbReference type="GO" id="GO:0016020">
    <property type="term" value="C:membrane"/>
    <property type="evidence" value="ECO:0007669"/>
    <property type="project" value="UniProtKB-SubCell"/>
</dbReference>
<evidence type="ECO:0000256" key="5">
    <source>
        <dbReference type="ARBA" id="ARBA00022692"/>
    </source>
</evidence>